<dbReference type="Proteomes" id="UP000750711">
    <property type="component" value="Unassembled WGS sequence"/>
</dbReference>
<proteinExistence type="predicted"/>
<dbReference type="AlphaFoldDB" id="A0A9P8ID39"/>
<comment type="caution">
    <text evidence="1">The sequence shown here is derived from an EMBL/GenBank/DDBJ whole genome shotgun (WGS) entry which is preliminary data.</text>
</comment>
<evidence type="ECO:0000313" key="2">
    <source>
        <dbReference type="Proteomes" id="UP000750711"/>
    </source>
</evidence>
<name>A0A9P8ID39_9PEZI</name>
<dbReference type="EMBL" id="JAGHQM010003711">
    <property type="protein sequence ID" value="KAH0542029.1"/>
    <property type="molecule type" value="Genomic_DNA"/>
</dbReference>
<accession>A0A9P8ID39</accession>
<feature type="non-terminal residue" evidence="1">
    <location>
        <position position="1"/>
    </location>
</feature>
<sequence length="107" mass="11791">HLKSKPTMKELPADFADALERALVIASSESKPTVINVVKGMLKMLTEAPEGQIKENLELKGHPDVEAKVYAGRLARSIKICDKIAFLDNCTVLERAPDVFQLVSNMN</sequence>
<organism evidence="1 2">
    <name type="scientific">Trichoglossum hirsutum</name>
    <dbReference type="NCBI Taxonomy" id="265104"/>
    <lineage>
        <taxon>Eukaryota</taxon>
        <taxon>Fungi</taxon>
        <taxon>Dikarya</taxon>
        <taxon>Ascomycota</taxon>
        <taxon>Pezizomycotina</taxon>
        <taxon>Geoglossomycetes</taxon>
        <taxon>Geoglossales</taxon>
        <taxon>Geoglossaceae</taxon>
        <taxon>Trichoglossum</taxon>
    </lineage>
</organism>
<evidence type="ECO:0000313" key="1">
    <source>
        <dbReference type="EMBL" id="KAH0542029.1"/>
    </source>
</evidence>
<protein>
    <submittedName>
        <fullName evidence="1">Uncharacterized protein</fullName>
    </submittedName>
</protein>
<reference evidence="1" key="1">
    <citation type="submission" date="2021-03" db="EMBL/GenBank/DDBJ databases">
        <title>Comparative genomics and phylogenomic investigation of the class Geoglossomycetes provide insights into ecological specialization and systematics.</title>
        <authorList>
            <person name="Melie T."/>
            <person name="Pirro S."/>
            <person name="Miller A.N."/>
            <person name="Quandt A."/>
        </authorList>
    </citation>
    <scope>NUCLEOTIDE SEQUENCE</scope>
    <source>
        <strain evidence="1">CAQ_001_2017</strain>
    </source>
</reference>
<gene>
    <name evidence="1" type="ORF">GP486_008673</name>
</gene>
<keyword evidence="2" id="KW-1185">Reference proteome</keyword>